<gene>
    <name evidence="2" type="ORF">M431DRAFT_478310</name>
</gene>
<dbReference type="Proteomes" id="UP000241690">
    <property type="component" value="Unassembled WGS sequence"/>
</dbReference>
<keyword evidence="3" id="KW-1185">Reference proteome</keyword>
<dbReference type="SUPFAM" id="SSF51556">
    <property type="entry name" value="Metallo-dependent hydrolases"/>
    <property type="match status" value="1"/>
</dbReference>
<evidence type="ECO:0000313" key="2">
    <source>
        <dbReference type="EMBL" id="PTB59204.1"/>
    </source>
</evidence>
<protein>
    <recommendedName>
        <fullName evidence="1">Amidohydrolase-related domain-containing protein</fullName>
    </recommendedName>
</protein>
<dbReference type="Pfam" id="PF01979">
    <property type="entry name" value="Amidohydro_1"/>
    <property type="match status" value="1"/>
</dbReference>
<name>A0A2T4AQ55_TRIHA</name>
<evidence type="ECO:0000313" key="3">
    <source>
        <dbReference type="Proteomes" id="UP000241690"/>
    </source>
</evidence>
<dbReference type="RefSeq" id="XP_024778881.1">
    <property type="nucleotide sequence ID" value="XM_024915658.1"/>
</dbReference>
<dbReference type="InterPro" id="IPR011059">
    <property type="entry name" value="Metal-dep_hydrolase_composite"/>
</dbReference>
<dbReference type="PANTHER" id="PTHR43135">
    <property type="entry name" value="ALPHA-D-RIBOSE 1-METHYLPHOSPHONATE 5-TRIPHOSPHATE DIPHOSPHATASE"/>
    <property type="match status" value="1"/>
</dbReference>
<reference evidence="2 3" key="1">
    <citation type="submission" date="2016-07" db="EMBL/GenBank/DDBJ databases">
        <title>Multiple horizontal gene transfer events from other fungi enriched the ability of initially mycotrophic Trichoderma (Ascomycota) to feed on dead plant biomass.</title>
        <authorList>
            <consortium name="DOE Joint Genome Institute"/>
            <person name="Aerts A."/>
            <person name="Atanasova L."/>
            <person name="Chenthamara K."/>
            <person name="Zhang J."/>
            <person name="Grujic M."/>
            <person name="Henrissat B."/>
            <person name="Kuo A."/>
            <person name="Salamov A."/>
            <person name="Lipzen A."/>
            <person name="Labutti K."/>
            <person name="Barry K."/>
            <person name="Miao Y."/>
            <person name="Rahimi M.J."/>
            <person name="Shen Q."/>
            <person name="Grigoriev I.V."/>
            <person name="Kubicek C.P."/>
            <person name="Druzhinina I.S."/>
        </authorList>
    </citation>
    <scope>NUCLEOTIDE SEQUENCE [LARGE SCALE GENOMIC DNA]</scope>
    <source>
        <strain evidence="2 3">CBS 226.95</strain>
    </source>
</reference>
<dbReference type="CDD" id="cd01299">
    <property type="entry name" value="Met_dep_hydrolase_A"/>
    <property type="match status" value="1"/>
</dbReference>
<dbReference type="PANTHER" id="PTHR43135:SF3">
    <property type="entry name" value="ALPHA-D-RIBOSE 1-METHYLPHOSPHONATE 5-TRIPHOSPHATE DIPHOSPHATASE"/>
    <property type="match status" value="1"/>
</dbReference>
<feature type="domain" description="Amidohydrolase-related" evidence="1">
    <location>
        <begin position="76"/>
        <end position="423"/>
    </location>
</feature>
<organism evidence="2 3">
    <name type="scientific">Trichoderma harzianum CBS 226.95</name>
    <dbReference type="NCBI Taxonomy" id="983964"/>
    <lineage>
        <taxon>Eukaryota</taxon>
        <taxon>Fungi</taxon>
        <taxon>Dikarya</taxon>
        <taxon>Ascomycota</taxon>
        <taxon>Pezizomycotina</taxon>
        <taxon>Sordariomycetes</taxon>
        <taxon>Hypocreomycetidae</taxon>
        <taxon>Hypocreales</taxon>
        <taxon>Hypocreaceae</taxon>
        <taxon>Trichoderma</taxon>
    </lineage>
</organism>
<dbReference type="InterPro" id="IPR057744">
    <property type="entry name" value="OTAase-like"/>
</dbReference>
<dbReference type="SUPFAM" id="SSF51338">
    <property type="entry name" value="Composite domain of metallo-dependent hydrolases"/>
    <property type="match status" value="1"/>
</dbReference>
<evidence type="ECO:0000259" key="1">
    <source>
        <dbReference type="Pfam" id="PF01979"/>
    </source>
</evidence>
<dbReference type="InterPro" id="IPR032466">
    <property type="entry name" value="Metal_Hydrolase"/>
</dbReference>
<dbReference type="AlphaFoldDB" id="A0A2T4AQ55"/>
<dbReference type="Gene3D" id="2.30.40.10">
    <property type="entry name" value="Urease, subunit C, domain 1"/>
    <property type="match status" value="1"/>
</dbReference>
<dbReference type="GO" id="GO:0016810">
    <property type="term" value="F:hydrolase activity, acting on carbon-nitrogen (but not peptide) bonds"/>
    <property type="evidence" value="ECO:0007669"/>
    <property type="project" value="InterPro"/>
</dbReference>
<dbReference type="Gene3D" id="3.20.20.140">
    <property type="entry name" value="Metal-dependent hydrolases"/>
    <property type="match status" value="1"/>
</dbReference>
<accession>A0A2T4AQ55</accession>
<proteinExistence type="predicted"/>
<dbReference type="InterPro" id="IPR051781">
    <property type="entry name" value="Metallo-dep_Hydrolase"/>
</dbReference>
<dbReference type="InterPro" id="IPR006680">
    <property type="entry name" value="Amidohydro-rel"/>
</dbReference>
<dbReference type="EMBL" id="KZ679676">
    <property type="protein sequence ID" value="PTB59204.1"/>
    <property type="molecule type" value="Genomic_DNA"/>
</dbReference>
<dbReference type="STRING" id="983964.A0A2T4AQ55"/>
<sequence>MANMDMAKIIKPWKLDAQPTYIFTNAKLVDPEQAKVVENVTIKTVGGKIVSVDTTSSTSPTAADGEIVVDLNGKHICPGLIDCHVHIAVVPGEANLSAYQSMTERISLIRQPWVLKPMIERGFTSVRDCGGATLAMKEAVEEGICVGPRLFIAGYALSQTGGHGDMRSSHDQSPCSCGAVSGISRIVDGPSECFRVARDELRQGADFIKIMGGGGIASATDKVENLQFSDEEIKAIVTAAKNNGTYVTSHSYTPQAIQQAIRQGVRGIEHGNLIDEETAKLMAEAGTFLTPTLITHVMSKQLNFLPPISAAKNDEVLQKGLHAIKIATDAGVTVCFGTDLLGPLHFAQSKEFSVRSQVQTPAEILRSATVNAAKLLMRENELGQIKEGYAADFIVLNGNPLEDITILDRASETILAVVKDGRVLTSKLDDVKVDVQSRP</sequence>
<dbReference type="GeneID" id="36624227"/>